<keyword evidence="6 9" id="KW-0472">Membrane</keyword>
<evidence type="ECO:0000256" key="9">
    <source>
        <dbReference type="SAM" id="Phobius"/>
    </source>
</evidence>
<evidence type="ECO:0000256" key="7">
    <source>
        <dbReference type="ARBA" id="ARBA00023170"/>
    </source>
</evidence>
<dbReference type="InterPro" id="IPR004117">
    <property type="entry name" value="7tm6_olfct_rcpt"/>
</dbReference>
<organism evidence="10 11">
    <name type="scientific">Acyrthosiphon pisum</name>
    <name type="common">Pea aphid</name>
    <dbReference type="NCBI Taxonomy" id="7029"/>
    <lineage>
        <taxon>Eukaryota</taxon>
        <taxon>Metazoa</taxon>
        <taxon>Ecdysozoa</taxon>
        <taxon>Arthropoda</taxon>
        <taxon>Hexapoda</taxon>
        <taxon>Insecta</taxon>
        <taxon>Pterygota</taxon>
        <taxon>Neoptera</taxon>
        <taxon>Paraneoptera</taxon>
        <taxon>Hemiptera</taxon>
        <taxon>Sternorrhyncha</taxon>
        <taxon>Aphidomorpha</taxon>
        <taxon>Aphidoidea</taxon>
        <taxon>Aphididae</taxon>
        <taxon>Macrosiphini</taxon>
        <taxon>Acyrthosiphon</taxon>
    </lineage>
</organism>
<dbReference type="GO" id="GO:0007165">
    <property type="term" value="P:signal transduction"/>
    <property type="evidence" value="ECO:0007669"/>
    <property type="project" value="UniProtKB-KW"/>
</dbReference>
<protein>
    <recommendedName>
        <fullName evidence="12">Odorant receptor</fullName>
    </recommendedName>
</protein>
<dbReference type="RefSeq" id="XP_029346522.1">
    <property type="nucleotide sequence ID" value="XM_029490662.1"/>
</dbReference>
<dbReference type="GO" id="GO:0016020">
    <property type="term" value="C:membrane"/>
    <property type="evidence" value="ECO:0007669"/>
    <property type="project" value="UniProtKB-SubCell"/>
</dbReference>
<feature type="transmembrane region" description="Helical" evidence="9">
    <location>
        <begin position="129"/>
        <end position="152"/>
    </location>
</feature>
<reference evidence="11" key="1">
    <citation type="submission" date="2010-06" db="EMBL/GenBank/DDBJ databases">
        <authorList>
            <person name="Jiang H."/>
            <person name="Abraham K."/>
            <person name="Ali S."/>
            <person name="Alsbrooks S.L."/>
            <person name="Anim B.N."/>
            <person name="Anosike U.S."/>
            <person name="Attaway T."/>
            <person name="Bandaranaike D.P."/>
            <person name="Battles P.K."/>
            <person name="Bell S.N."/>
            <person name="Bell A.V."/>
            <person name="Beltran B."/>
            <person name="Bickham C."/>
            <person name="Bustamante Y."/>
            <person name="Caleb T."/>
            <person name="Canada A."/>
            <person name="Cardenas V."/>
            <person name="Carter K."/>
            <person name="Chacko J."/>
            <person name="Chandrabose M.N."/>
            <person name="Chavez D."/>
            <person name="Chavez A."/>
            <person name="Chen L."/>
            <person name="Chu H.-S."/>
            <person name="Claassen K.J."/>
            <person name="Cockrell R."/>
            <person name="Collins M."/>
            <person name="Cooper J.A."/>
            <person name="Cree A."/>
            <person name="Curry S.M."/>
            <person name="Da Y."/>
            <person name="Dao M.D."/>
            <person name="Das B."/>
            <person name="Davila M.-L."/>
            <person name="Davy-Carroll L."/>
            <person name="Denson S."/>
            <person name="Dinh H."/>
            <person name="Ebong V.E."/>
            <person name="Edwards J.R."/>
            <person name="Egan A."/>
            <person name="El-Daye J."/>
            <person name="Escobedo L."/>
            <person name="Fernandez S."/>
            <person name="Fernando P.R."/>
            <person name="Flagg N."/>
            <person name="Forbes L.D."/>
            <person name="Fowler R.G."/>
            <person name="Fu Q."/>
            <person name="Gabisi R.A."/>
            <person name="Ganer J."/>
            <person name="Garbino Pronczuk A."/>
            <person name="Garcia R.M."/>
            <person name="Garner T."/>
            <person name="Garrett T.E."/>
            <person name="Gonzalez D.A."/>
            <person name="Hamid H."/>
            <person name="Hawkins E.S."/>
            <person name="Hirani K."/>
            <person name="Hogues M.E."/>
            <person name="Hollins B."/>
            <person name="Hsiao C.-H."/>
            <person name="Jabil R."/>
            <person name="James M.L."/>
            <person name="Jhangiani S.N."/>
            <person name="Johnson B."/>
            <person name="Johnson Q."/>
            <person name="Joshi V."/>
            <person name="Kalu J.B."/>
            <person name="Kam C."/>
            <person name="Kashfia A."/>
            <person name="Keebler J."/>
            <person name="Kisamo H."/>
            <person name="Kovar C.L."/>
            <person name="Lago L.A."/>
            <person name="Lai C.-Y."/>
            <person name="Laidlaw J."/>
            <person name="Lara F."/>
            <person name="Le T.-K."/>
            <person name="Lee S.L."/>
            <person name="Legall F.H."/>
            <person name="Lemon S.J."/>
            <person name="Lewis L.R."/>
            <person name="Li B."/>
            <person name="Liu Y."/>
            <person name="Liu Y.-S."/>
            <person name="Lopez J."/>
            <person name="Lozado R.J."/>
            <person name="Lu J."/>
            <person name="Madu R.C."/>
            <person name="Maheshwari M."/>
            <person name="Maheshwari R."/>
            <person name="Malloy K."/>
            <person name="Martinez E."/>
            <person name="Mathew T."/>
            <person name="Mercado I.C."/>
            <person name="Mercado C."/>
            <person name="Meyer B."/>
            <person name="Montgomery K."/>
            <person name="Morgan M.B."/>
            <person name="Munidasa M."/>
            <person name="Nazareth L.V."/>
            <person name="Nelson J."/>
            <person name="Ng B.M."/>
            <person name="Nguyen N.B."/>
            <person name="Nguyen P.Q."/>
            <person name="Nguyen T."/>
            <person name="Obregon M."/>
            <person name="Okwuonu G.O."/>
            <person name="Onwere C.G."/>
            <person name="Orozco G."/>
            <person name="Parra A."/>
            <person name="Patel S."/>
            <person name="Patil S."/>
            <person name="Perez A."/>
            <person name="Perez Y."/>
            <person name="Pham C."/>
            <person name="Primus E.L."/>
            <person name="Pu L.-L."/>
            <person name="Puazo M."/>
            <person name="Qin X."/>
            <person name="Quiroz J.B."/>
            <person name="Reese J."/>
            <person name="Richards S."/>
            <person name="Rives C.M."/>
            <person name="Robberts R."/>
            <person name="Ruiz S.J."/>
            <person name="Ruiz M.J."/>
            <person name="Santibanez J."/>
            <person name="Schneider B.W."/>
            <person name="Sisson I."/>
            <person name="Smith M."/>
            <person name="Sodergren E."/>
            <person name="Song X.-Z."/>
            <person name="Song B.B."/>
            <person name="Summersgill H."/>
            <person name="Thelus R."/>
            <person name="Thornton R.D."/>
            <person name="Trejos Z.Y."/>
            <person name="Usmani K."/>
            <person name="Vattathil S."/>
            <person name="Villasana D."/>
            <person name="Walker D.L."/>
            <person name="Wang S."/>
            <person name="Wang K."/>
            <person name="White C.S."/>
            <person name="Williams A.C."/>
            <person name="Williamson J."/>
            <person name="Wilson K."/>
            <person name="Woghiren I.O."/>
            <person name="Woodworth J.R."/>
            <person name="Worley K.C."/>
            <person name="Wright R.A."/>
            <person name="Wu W."/>
            <person name="Young L."/>
            <person name="Zhang L."/>
            <person name="Zhang J."/>
            <person name="Zhu Y."/>
            <person name="Muzny D.M."/>
            <person name="Weinstock G."/>
            <person name="Gibbs R.A."/>
        </authorList>
    </citation>
    <scope>NUCLEOTIDE SEQUENCE [LARGE SCALE GENOMIC DNA]</scope>
    <source>
        <strain evidence="11">LSR1</strain>
    </source>
</reference>
<evidence type="ECO:0008006" key="12">
    <source>
        <dbReference type="Google" id="ProtNLM"/>
    </source>
</evidence>
<feature type="transmembrane region" description="Helical" evidence="9">
    <location>
        <begin position="37"/>
        <end position="64"/>
    </location>
</feature>
<dbReference type="AlphaFoldDB" id="A0A8R2NUJ4"/>
<keyword evidence="2" id="KW-0716">Sensory transduction</keyword>
<keyword evidence="3 9" id="KW-0812">Transmembrane</keyword>
<keyword evidence="7" id="KW-0675">Receptor</keyword>
<dbReference type="GO" id="GO:0004984">
    <property type="term" value="F:olfactory receptor activity"/>
    <property type="evidence" value="ECO:0007669"/>
    <property type="project" value="InterPro"/>
</dbReference>
<comment type="subcellular location">
    <subcellularLocation>
        <location evidence="1">Membrane</location>
        <topology evidence="1">Multi-pass membrane protein</topology>
    </subcellularLocation>
</comment>
<evidence type="ECO:0000313" key="10">
    <source>
        <dbReference type="EnsemblMetazoa" id="XP_029346522.1"/>
    </source>
</evidence>
<evidence type="ECO:0000256" key="6">
    <source>
        <dbReference type="ARBA" id="ARBA00023136"/>
    </source>
</evidence>
<evidence type="ECO:0000256" key="2">
    <source>
        <dbReference type="ARBA" id="ARBA00022606"/>
    </source>
</evidence>
<dbReference type="EnsemblMetazoa" id="XM_029490662.1">
    <property type="protein sequence ID" value="XP_029346522.1"/>
    <property type="gene ID" value="LOC115034286"/>
</dbReference>
<evidence type="ECO:0000313" key="11">
    <source>
        <dbReference type="Proteomes" id="UP000007819"/>
    </source>
</evidence>
<evidence type="ECO:0000256" key="4">
    <source>
        <dbReference type="ARBA" id="ARBA00022725"/>
    </source>
</evidence>
<dbReference type="Proteomes" id="UP000007819">
    <property type="component" value="Chromosome A2"/>
</dbReference>
<keyword evidence="4" id="KW-0552">Olfaction</keyword>
<dbReference type="GO" id="GO:0005549">
    <property type="term" value="F:odorant binding"/>
    <property type="evidence" value="ECO:0007669"/>
    <property type="project" value="InterPro"/>
</dbReference>
<dbReference type="GeneID" id="115034286"/>
<evidence type="ECO:0000256" key="5">
    <source>
        <dbReference type="ARBA" id="ARBA00022989"/>
    </source>
</evidence>
<reference evidence="10" key="2">
    <citation type="submission" date="2022-06" db="UniProtKB">
        <authorList>
            <consortium name="EnsemblMetazoa"/>
        </authorList>
    </citation>
    <scope>IDENTIFICATION</scope>
</reference>
<accession>A0A8R2NUJ4</accession>
<evidence type="ECO:0000256" key="1">
    <source>
        <dbReference type="ARBA" id="ARBA00004141"/>
    </source>
</evidence>
<name>A0A8R2NUJ4_ACYPI</name>
<proteinExistence type="predicted"/>
<evidence type="ECO:0000256" key="3">
    <source>
        <dbReference type="ARBA" id="ARBA00022692"/>
    </source>
</evidence>
<dbReference type="Pfam" id="PF02949">
    <property type="entry name" value="7tm_6"/>
    <property type="match status" value="1"/>
</dbReference>
<keyword evidence="8" id="KW-0807">Transducer</keyword>
<dbReference type="OrthoDB" id="6599256at2759"/>
<dbReference type="KEGG" id="api:115034286"/>
<sequence>MDIWNENNHVFNIRLAKLIGLFQILNPGSIKFLGRNVYHIVVAINMLFVCIVAMVFFASGVYYWSDGVLVGVDYGWKGITALFLTYKMWKVVYHSNDIWDCLTITRYDFTSQNLRDRQILDRWRERSVWITNTMAIAYLMSLVILLSGSLMFRHDTLTVKNHDGSVGNYRQNIMNLYFIVTDETYNAHYKTFYFIEMLFTVGGGTLFTAFDVLLVTLCLAISCQFQVVNAKFESVGYKSLCDSRTKISDNKDEKQNISNEHDLIYDELISIIKDHQEVIKKIQSYSHCTAVTGPK</sequence>
<keyword evidence="11" id="KW-1185">Reference proteome</keyword>
<keyword evidence="5 9" id="KW-1133">Transmembrane helix</keyword>
<feature type="transmembrane region" description="Helical" evidence="9">
    <location>
        <begin position="198"/>
        <end position="222"/>
    </location>
</feature>
<evidence type="ECO:0000256" key="8">
    <source>
        <dbReference type="ARBA" id="ARBA00023224"/>
    </source>
</evidence>